<gene>
    <name evidence="1" type="ORF">SAMN04488579_10281</name>
</gene>
<evidence type="ECO:0000313" key="1">
    <source>
        <dbReference type="EMBL" id="SDX41341.1"/>
    </source>
</evidence>
<dbReference type="AlphaFoldDB" id="A0A1H3BI11"/>
<dbReference type="EMBL" id="FNOU01000002">
    <property type="protein sequence ID" value="SDX41341.1"/>
    <property type="molecule type" value="Genomic_DNA"/>
</dbReference>
<keyword evidence="2" id="KW-1185">Reference proteome</keyword>
<evidence type="ECO:0000313" key="2">
    <source>
        <dbReference type="Proteomes" id="UP000199652"/>
    </source>
</evidence>
<name>A0A1H3BI11_EUBBA</name>
<dbReference type="STRING" id="1528.SAMN04488579_10281"/>
<accession>A0A1H3BI11</accession>
<sequence length="106" mass="12167">MTEEQQTLLKEMVDCAKKVVELTETNGKANEALGVWCARIDYEYETDSTKRIPKVRVYRGIRKLAEMTGTALKKTINTIGKEELAMEIDGVEFSQRGIFKEGWIYE</sequence>
<reference evidence="2" key="1">
    <citation type="submission" date="2016-10" db="EMBL/GenBank/DDBJ databases">
        <authorList>
            <person name="Varghese N."/>
            <person name="Submissions S."/>
        </authorList>
    </citation>
    <scope>NUCLEOTIDE SEQUENCE [LARGE SCALE GENOMIC DNA]</scope>
    <source>
        <strain evidence="2">VPI 5359</strain>
    </source>
</reference>
<organism evidence="1 2">
    <name type="scientific">Eubacterium barkeri</name>
    <name type="common">Clostridium barkeri</name>
    <dbReference type="NCBI Taxonomy" id="1528"/>
    <lineage>
        <taxon>Bacteria</taxon>
        <taxon>Bacillati</taxon>
        <taxon>Bacillota</taxon>
        <taxon>Clostridia</taxon>
        <taxon>Eubacteriales</taxon>
        <taxon>Eubacteriaceae</taxon>
        <taxon>Eubacterium</taxon>
    </lineage>
</organism>
<protein>
    <submittedName>
        <fullName evidence="1">Uncharacterized protein</fullName>
    </submittedName>
</protein>
<dbReference type="Proteomes" id="UP000199652">
    <property type="component" value="Unassembled WGS sequence"/>
</dbReference>
<proteinExistence type="predicted"/>
<dbReference type="RefSeq" id="WP_090242779.1">
    <property type="nucleotide sequence ID" value="NZ_FNOU01000002.1"/>
</dbReference>